<feature type="region of interest" description="Disordered" evidence="1">
    <location>
        <begin position="170"/>
        <end position="286"/>
    </location>
</feature>
<protein>
    <submittedName>
        <fullName evidence="2">Oxidoreductase, aldo/keto reductase family</fullName>
    </submittedName>
</protein>
<feature type="compositionally biased region" description="Basic and acidic residues" evidence="1">
    <location>
        <begin position="56"/>
        <end position="66"/>
    </location>
</feature>
<organism evidence="2">
    <name type="scientific">uncultured Thermomicrobiales bacterium</name>
    <dbReference type="NCBI Taxonomy" id="1645740"/>
    <lineage>
        <taxon>Bacteria</taxon>
        <taxon>Pseudomonadati</taxon>
        <taxon>Thermomicrobiota</taxon>
        <taxon>Thermomicrobia</taxon>
        <taxon>Thermomicrobiales</taxon>
        <taxon>environmental samples</taxon>
    </lineage>
</organism>
<feature type="compositionally biased region" description="Basic residues" evidence="1">
    <location>
        <begin position="257"/>
        <end position="272"/>
    </location>
</feature>
<sequence length="286" mass="32799">DPDARLRPHRPRQHPHHLWRGGAQQRHPGRGRFHDGADPRARHQPHRHRRQLRRIRAPDRPVDEGTSRNLLPRQQDRRPDLPGSVRLDPPLARTPADRPARPDPAPQSRRAGRMGHRDGSGRRARSRDPGARRGARPLHRRDRPRHDDPRHAQAVAGALRFRFGAPAVQLPNDAKRPVRRGFRDTHRHVRGAERRHPDDQGDHEGALGRACRAHRRDLVRAAPRSGRDRHHHSLGTWPARRVPQHGRGHPHPADGARRRRAVRSPPLRRRNALPHGAVDARAPLRL</sequence>
<feature type="compositionally biased region" description="Basic and acidic residues" evidence="1">
    <location>
        <begin position="32"/>
        <end position="41"/>
    </location>
</feature>
<reference evidence="2" key="1">
    <citation type="submission" date="2020-02" db="EMBL/GenBank/DDBJ databases">
        <authorList>
            <person name="Meier V. D."/>
        </authorList>
    </citation>
    <scope>NUCLEOTIDE SEQUENCE</scope>
    <source>
        <strain evidence="2">AVDCRST_MAG87</strain>
    </source>
</reference>
<gene>
    <name evidence="2" type="ORF">AVDCRST_MAG87-2932</name>
</gene>
<feature type="compositionally biased region" description="Basic residues" evidence="1">
    <location>
        <begin position="42"/>
        <end position="55"/>
    </location>
</feature>
<accession>A0A6J4VE15</accession>
<feature type="non-terminal residue" evidence="2">
    <location>
        <position position="1"/>
    </location>
</feature>
<dbReference type="EMBL" id="CADCWJ010000650">
    <property type="protein sequence ID" value="CAA9576707.1"/>
    <property type="molecule type" value="Genomic_DNA"/>
</dbReference>
<evidence type="ECO:0000256" key="1">
    <source>
        <dbReference type="SAM" id="MobiDB-lite"/>
    </source>
</evidence>
<feature type="compositionally biased region" description="Basic residues" evidence="1">
    <location>
        <begin position="133"/>
        <end position="143"/>
    </location>
</feature>
<feature type="compositionally biased region" description="Basic residues" evidence="1">
    <location>
        <begin position="7"/>
        <end position="19"/>
    </location>
</feature>
<feature type="compositionally biased region" description="Basic and acidic residues" evidence="1">
    <location>
        <begin position="115"/>
        <end position="131"/>
    </location>
</feature>
<feature type="region of interest" description="Disordered" evidence="1">
    <location>
        <begin position="1"/>
        <end position="151"/>
    </location>
</feature>
<evidence type="ECO:0000313" key="2">
    <source>
        <dbReference type="EMBL" id="CAA9576707.1"/>
    </source>
</evidence>
<dbReference type="AlphaFoldDB" id="A0A6J4VE15"/>
<name>A0A6J4VE15_9BACT</name>
<feature type="compositionally biased region" description="Basic and acidic residues" evidence="1">
    <location>
        <begin position="173"/>
        <end position="206"/>
    </location>
</feature>
<feature type="non-terminal residue" evidence="2">
    <location>
        <position position="286"/>
    </location>
</feature>
<proteinExistence type="predicted"/>